<sequence length="24" mass="3072">MRHLHFVLRRHKILEERGGVKRRF</sequence>
<dbReference type="EMBL" id="GBXM01032945">
    <property type="protein sequence ID" value="JAH75632.1"/>
    <property type="molecule type" value="Transcribed_RNA"/>
</dbReference>
<protein>
    <submittedName>
        <fullName evidence="1">Uncharacterized protein</fullName>
    </submittedName>
</protein>
<reference evidence="1" key="1">
    <citation type="submission" date="2014-11" db="EMBL/GenBank/DDBJ databases">
        <authorList>
            <person name="Amaro Gonzalez C."/>
        </authorList>
    </citation>
    <scope>NUCLEOTIDE SEQUENCE</scope>
</reference>
<name>A0A0E9VC44_ANGAN</name>
<dbReference type="AlphaFoldDB" id="A0A0E9VC44"/>
<evidence type="ECO:0000313" key="1">
    <source>
        <dbReference type="EMBL" id="JAH75632.1"/>
    </source>
</evidence>
<organism evidence="1">
    <name type="scientific">Anguilla anguilla</name>
    <name type="common">European freshwater eel</name>
    <name type="synonym">Muraena anguilla</name>
    <dbReference type="NCBI Taxonomy" id="7936"/>
    <lineage>
        <taxon>Eukaryota</taxon>
        <taxon>Metazoa</taxon>
        <taxon>Chordata</taxon>
        <taxon>Craniata</taxon>
        <taxon>Vertebrata</taxon>
        <taxon>Euteleostomi</taxon>
        <taxon>Actinopterygii</taxon>
        <taxon>Neopterygii</taxon>
        <taxon>Teleostei</taxon>
        <taxon>Anguilliformes</taxon>
        <taxon>Anguillidae</taxon>
        <taxon>Anguilla</taxon>
    </lineage>
</organism>
<accession>A0A0E9VC44</accession>
<reference evidence="1" key="2">
    <citation type="journal article" date="2015" name="Fish Shellfish Immunol.">
        <title>Early steps in the European eel (Anguilla anguilla)-Vibrio vulnificus interaction in the gills: Role of the RtxA13 toxin.</title>
        <authorList>
            <person name="Callol A."/>
            <person name="Pajuelo D."/>
            <person name="Ebbesson L."/>
            <person name="Teles M."/>
            <person name="MacKenzie S."/>
            <person name="Amaro C."/>
        </authorList>
    </citation>
    <scope>NUCLEOTIDE SEQUENCE</scope>
</reference>
<proteinExistence type="predicted"/>